<protein>
    <submittedName>
        <fullName evidence="3">Uncharacterized protein</fullName>
    </submittedName>
</protein>
<dbReference type="InParanoid" id="A0A251RY05"/>
<feature type="compositionally biased region" description="Acidic residues" evidence="1">
    <location>
        <begin position="61"/>
        <end position="74"/>
    </location>
</feature>
<keyword evidence="4" id="KW-1185">Reference proteome</keyword>
<gene>
    <name evidence="3" type="ORF">HannXRQ_Chr16g0508701</name>
    <name evidence="2" type="ORF">HanXRQr2_Chr16g0739111</name>
</gene>
<dbReference type="Pfam" id="PF07816">
    <property type="entry name" value="DUF1645"/>
    <property type="match status" value="1"/>
</dbReference>
<dbReference type="AlphaFoldDB" id="A0A251RY05"/>
<dbReference type="EMBL" id="CM007905">
    <property type="protein sequence ID" value="OTF91254.1"/>
    <property type="molecule type" value="Genomic_DNA"/>
</dbReference>
<evidence type="ECO:0000313" key="2">
    <source>
        <dbReference type="EMBL" id="KAF5759257.1"/>
    </source>
</evidence>
<reference evidence="2 4" key="1">
    <citation type="journal article" date="2017" name="Nature">
        <title>The sunflower genome provides insights into oil metabolism, flowering and Asterid evolution.</title>
        <authorList>
            <person name="Badouin H."/>
            <person name="Gouzy J."/>
            <person name="Grassa C.J."/>
            <person name="Murat F."/>
            <person name="Staton S.E."/>
            <person name="Cottret L."/>
            <person name="Lelandais-Briere C."/>
            <person name="Owens G.L."/>
            <person name="Carrere S."/>
            <person name="Mayjonade B."/>
            <person name="Legrand L."/>
            <person name="Gill N."/>
            <person name="Kane N.C."/>
            <person name="Bowers J.E."/>
            <person name="Hubner S."/>
            <person name="Bellec A."/>
            <person name="Berard A."/>
            <person name="Berges H."/>
            <person name="Blanchet N."/>
            <person name="Boniface M.C."/>
            <person name="Brunel D."/>
            <person name="Catrice O."/>
            <person name="Chaidir N."/>
            <person name="Claudel C."/>
            <person name="Donnadieu C."/>
            <person name="Faraut T."/>
            <person name="Fievet G."/>
            <person name="Helmstetter N."/>
            <person name="King M."/>
            <person name="Knapp S.J."/>
            <person name="Lai Z."/>
            <person name="Le Paslier M.C."/>
            <person name="Lippi Y."/>
            <person name="Lorenzon L."/>
            <person name="Mandel J.R."/>
            <person name="Marage G."/>
            <person name="Marchand G."/>
            <person name="Marquand E."/>
            <person name="Bret-Mestries E."/>
            <person name="Morien E."/>
            <person name="Nambeesan S."/>
            <person name="Nguyen T."/>
            <person name="Pegot-Espagnet P."/>
            <person name="Pouilly N."/>
            <person name="Raftis F."/>
            <person name="Sallet E."/>
            <person name="Schiex T."/>
            <person name="Thomas J."/>
            <person name="Vandecasteele C."/>
            <person name="Vares D."/>
            <person name="Vear F."/>
            <person name="Vautrin S."/>
            <person name="Crespi M."/>
            <person name="Mangin B."/>
            <person name="Burke J.M."/>
            <person name="Salse J."/>
            <person name="Munos S."/>
            <person name="Vincourt P."/>
            <person name="Rieseberg L.H."/>
            <person name="Langlade N.B."/>
        </authorList>
    </citation>
    <scope>NUCLEOTIDE SEQUENCE [LARGE SCALE GENOMIC DNA]</scope>
    <source>
        <strain evidence="4">cv. SF193</strain>
        <tissue evidence="2">Leaves</tissue>
    </source>
</reference>
<dbReference type="EMBL" id="MNCJ02000331">
    <property type="protein sequence ID" value="KAF5759257.1"/>
    <property type="molecule type" value="Genomic_DNA"/>
</dbReference>
<evidence type="ECO:0000313" key="4">
    <source>
        <dbReference type="Proteomes" id="UP000215914"/>
    </source>
</evidence>
<sequence length="286" mass="32436">MVSICASLHLHMDIQLMLPSPATTTTTPYTTAPSTPHHYPNYYYSAPTSPIHTTFHHDNNDNDNDYDDDDDDFAFDFSGQLEPPSISAADELFHCGQIKTSNPLLTHHHNPPTFSKKSSNSFTAAFHQTPGEQQTQPPQNPRETTSPFRISDILSEQDKLDTNNNQKYSLTWYNRWNLKNLLLFRSTSEGSARRRKEPVNRYARVTKGDEDVKNSSFRSTESCGSSRRMVRRVSAHEIHYTANRAVAEEMRRKTYLPYKSGLLGCLGFRNNIGVGTTSSGHTLNIY</sequence>
<dbReference type="Proteomes" id="UP000215914">
    <property type="component" value="Chromosome 16"/>
</dbReference>
<proteinExistence type="predicted"/>
<dbReference type="FunCoup" id="A0A251RY05">
    <property type="interactions" value="258"/>
</dbReference>
<dbReference type="PANTHER" id="PTHR33095">
    <property type="entry name" value="OS07G0619500 PROTEIN"/>
    <property type="match status" value="1"/>
</dbReference>
<name>A0A251RY05_HELAN</name>
<evidence type="ECO:0000313" key="3">
    <source>
        <dbReference type="EMBL" id="OTF91254.1"/>
    </source>
</evidence>
<feature type="compositionally biased region" description="Low complexity" evidence="1">
    <location>
        <begin position="128"/>
        <end position="137"/>
    </location>
</feature>
<feature type="region of interest" description="Disordered" evidence="1">
    <location>
        <begin position="127"/>
        <end position="146"/>
    </location>
</feature>
<dbReference type="OrthoDB" id="667051at2759"/>
<dbReference type="Gramene" id="mRNA:HanXRQr2_Chr16g0739111">
    <property type="protein sequence ID" value="CDS:HanXRQr2_Chr16g0739111.1"/>
    <property type="gene ID" value="HanXRQr2_Chr16g0739111"/>
</dbReference>
<accession>A0A251RY05</accession>
<dbReference type="OMA" id="NDFNGGI"/>
<evidence type="ECO:0000256" key="1">
    <source>
        <dbReference type="SAM" id="MobiDB-lite"/>
    </source>
</evidence>
<feature type="region of interest" description="Disordered" evidence="1">
    <location>
        <begin position="54"/>
        <end position="80"/>
    </location>
</feature>
<reference evidence="3" key="2">
    <citation type="submission" date="2017-02" db="EMBL/GenBank/DDBJ databases">
        <title>Sunflower complete genome.</title>
        <authorList>
            <person name="Langlade N."/>
            <person name="Munos S."/>
        </authorList>
    </citation>
    <scope>NUCLEOTIDE SEQUENCE [LARGE SCALE GENOMIC DNA]</scope>
    <source>
        <tissue evidence="3">Leaves</tissue>
    </source>
</reference>
<dbReference type="InterPro" id="IPR012442">
    <property type="entry name" value="DUF1645_plant"/>
</dbReference>
<dbReference type="PANTHER" id="PTHR33095:SF131">
    <property type="match status" value="1"/>
</dbReference>
<reference evidence="2" key="3">
    <citation type="submission" date="2020-06" db="EMBL/GenBank/DDBJ databases">
        <title>Helianthus annuus Genome sequencing and assembly Release 2.</title>
        <authorList>
            <person name="Gouzy J."/>
            <person name="Langlade N."/>
            <person name="Munos S."/>
        </authorList>
    </citation>
    <scope>NUCLEOTIDE SEQUENCE</scope>
    <source>
        <tissue evidence="2">Leaves</tissue>
    </source>
</reference>
<organism evidence="3 4">
    <name type="scientific">Helianthus annuus</name>
    <name type="common">Common sunflower</name>
    <dbReference type="NCBI Taxonomy" id="4232"/>
    <lineage>
        <taxon>Eukaryota</taxon>
        <taxon>Viridiplantae</taxon>
        <taxon>Streptophyta</taxon>
        <taxon>Embryophyta</taxon>
        <taxon>Tracheophyta</taxon>
        <taxon>Spermatophyta</taxon>
        <taxon>Magnoliopsida</taxon>
        <taxon>eudicotyledons</taxon>
        <taxon>Gunneridae</taxon>
        <taxon>Pentapetalae</taxon>
        <taxon>asterids</taxon>
        <taxon>campanulids</taxon>
        <taxon>Asterales</taxon>
        <taxon>Asteraceae</taxon>
        <taxon>Asteroideae</taxon>
        <taxon>Heliantheae alliance</taxon>
        <taxon>Heliantheae</taxon>
        <taxon>Helianthus</taxon>
    </lineage>
</organism>